<dbReference type="Gene3D" id="3.30.565.10">
    <property type="entry name" value="Histidine kinase-like ATPase, C-terminal domain"/>
    <property type="match status" value="1"/>
</dbReference>
<dbReference type="Pfam" id="PF00672">
    <property type="entry name" value="HAMP"/>
    <property type="match status" value="1"/>
</dbReference>
<keyword evidence="8" id="KW-0175">Coiled coil</keyword>
<keyword evidence="5" id="KW-0808">Transferase</keyword>
<protein>
    <recommendedName>
        <fullName evidence="3">histidine kinase</fullName>
        <ecNumber evidence="3">2.7.13.3</ecNumber>
    </recommendedName>
</protein>
<gene>
    <name evidence="12" type="ORF">SAMN02910451_00856</name>
</gene>
<keyword evidence="4" id="KW-0597">Phosphoprotein</keyword>
<name>A0A1G5BX20_9FIRM</name>
<dbReference type="Pfam" id="PF06580">
    <property type="entry name" value="His_kinase"/>
    <property type="match status" value="1"/>
</dbReference>
<dbReference type="Proteomes" id="UP000183047">
    <property type="component" value="Unassembled WGS sequence"/>
</dbReference>
<feature type="transmembrane region" description="Helical" evidence="9">
    <location>
        <begin position="171"/>
        <end position="189"/>
    </location>
</feature>
<dbReference type="EC" id="2.7.13.3" evidence="3"/>
<dbReference type="SUPFAM" id="SSF55874">
    <property type="entry name" value="ATPase domain of HSP90 chaperone/DNA topoisomerase II/histidine kinase"/>
    <property type="match status" value="1"/>
</dbReference>
<evidence type="ECO:0000256" key="3">
    <source>
        <dbReference type="ARBA" id="ARBA00012438"/>
    </source>
</evidence>
<dbReference type="InterPro" id="IPR050640">
    <property type="entry name" value="Bact_2-comp_sensor_kinase"/>
</dbReference>
<organism evidence="12 13">
    <name type="scientific">Butyrivibrio hungatei</name>
    <dbReference type="NCBI Taxonomy" id="185008"/>
    <lineage>
        <taxon>Bacteria</taxon>
        <taxon>Bacillati</taxon>
        <taxon>Bacillota</taxon>
        <taxon>Clostridia</taxon>
        <taxon>Lachnospirales</taxon>
        <taxon>Lachnospiraceae</taxon>
        <taxon>Butyrivibrio</taxon>
    </lineage>
</organism>
<evidence type="ECO:0000256" key="8">
    <source>
        <dbReference type="SAM" id="Coils"/>
    </source>
</evidence>
<dbReference type="InterPro" id="IPR005467">
    <property type="entry name" value="His_kinase_dom"/>
</dbReference>
<dbReference type="PRINTS" id="PR00344">
    <property type="entry name" value="BCTRLSENSOR"/>
</dbReference>
<dbReference type="SUPFAM" id="SSF158472">
    <property type="entry name" value="HAMP domain-like"/>
    <property type="match status" value="1"/>
</dbReference>
<evidence type="ECO:0000313" key="12">
    <source>
        <dbReference type="EMBL" id="SCX94584.1"/>
    </source>
</evidence>
<dbReference type="InterPro" id="IPR003594">
    <property type="entry name" value="HATPase_dom"/>
</dbReference>
<evidence type="ECO:0000256" key="4">
    <source>
        <dbReference type="ARBA" id="ARBA00022553"/>
    </source>
</evidence>
<dbReference type="CDD" id="cd06225">
    <property type="entry name" value="HAMP"/>
    <property type="match status" value="1"/>
</dbReference>
<dbReference type="AlphaFoldDB" id="A0A1G5BX20"/>
<feature type="transmembrane region" description="Helical" evidence="9">
    <location>
        <begin position="6"/>
        <end position="23"/>
    </location>
</feature>
<feature type="domain" description="HAMP" evidence="11">
    <location>
        <begin position="195"/>
        <end position="247"/>
    </location>
</feature>
<dbReference type="Gene3D" id="6.10.340.10">
    <property type="match status" value="1"/>
</dbReference>
<dbReference type="InterPro" id="IPR003660">
    <property type="entry name" value="HAMP_dom"/>
</dbReference>
<evidence type="ECO:0000256" key="2">
    <source>
        <dbReference type="ARBA" id="ARBA00004370"/>
    </source>
</evidence>
<evidence type="ECO:0000259" key="10">
    <source>
        <dbReference type="PROSITE" id="PS50109"/>
    </source>
</evidence>
<dbReference type="InterPro" id="IPR036890">
    <property type="entry name" value="HATPase_C_sf"/>
</dbReference>
<dbReference type="InterPro" id="IPR004358">
    <property type="entry name" value="Sig_transdc_His_kin-like_C"/>
</dbReference>
<dbReference type="PROSITE" id="PS50885">
    <property type="entry name" value="HAMP"/>
    <property type="match status" value="1"/>
</dbReference>
<dbReference type="PROSITE" id="PS50109">
    <property type="entry name" value="HIS_KIN"/>
    <property type="match status" value="1"/>
</dbReference>
<dbReference type="Pfam" id="PF02518">
    <property type="entry name" value="HATPase_c"/>
    <property type="match status" value="1"/>
</dbReference>
<dbReference type="InterPro" id="IPR010559">
    <property type="entry name" value="Sig_transdc_His_kin_internal"/>
</dbReference>
<evidence type="ECO:0000256" key="7">
    <source>
        <dbReference type="ARBA" id="ARBA00023012"/>
    </source>
</evidence>
<evidence type="ECO:0000259" key="11">
    <source>
        <dbReference type="PROSITE" id="PS50885"/>
    </source>
</evidence>
<dbReference type="GO" id="GO:0000155">
    <property type="term" value="F:phosphorelay sensor kinase activity"/>
    <property type="evidence" value="ECO:0007669"/>
    <property type="project" value="InterPro"/>
</dbReference>
<dbReference type="PANTHER" id="PTHR34220">
    <property type="entry name" value="SENSOR HISTIDINE KINASE YPDA"/>
    <property type="match status" value="1"/>
</dbReference>
<dbReference type="GO" id="GO:0016020">
    <property type="term" value="C:membrane"/>
    <property type="evidence" value="ECO:0007669"/>
    <property type="project" value="UniProtKB-SubCell"/>
</dbReference>
<accession>A0A1G5BX20</accession>
<feature type="coiled-coil region" evidence="8">
    <location>
        <begin position="242"/>
        <end position="269"/>
    </location>
</feature>
<comment type="subcellular location">
    <subcellularLocation>
        <location evidence="2">Membrane</location>
    </subcellularLocation>
</comment>
<dbReference type="SMART" id="SM00387">
    <property type="entry name" value="HATPase_c"/>
    <property type="match status" value="1"/>
</dbReference>
<dbReference type="SMART" id="SM00304">
    <property type="entry name" value="HAMP"/>
    <property type="match status" value="1"/>
</dbReference>
<evidence type="ECO:0000256" key="6">
    <source>
        <dbReference type="ARBA" id="ARBA00022777"/>
    </source>
</evidence>
<reference evidence="13" key="1">
    <citation type="submission" date="2016-10" db="EMBL/GenBank/DDBJ databases">
        <authorList>
            <person name="Varghese N."/>
            <person name="Submissions S."/>
        </authorList>
    </citation>
    <scope>NUCLEOTIDE SEQUENCE [LARGE SCALE GENOMIC DNA]</scope>
    <source>
        <strain evidence="13">XBD2006</strain>
    </source>
</reference>
<feature type="domain" description="Histidine kinase" evidence="10">
    <location>
        <begin position="354"/>
        <end position="463"/>
    </location>
</feature>
<dbReference type="EMBL" id="FMUR01000005">
    <property type="protein sequence ID" value="SCX94584.1"/>
    <property type="molecule type" value="Genomic_DNA"/>
</dbReference>
<evidence type="ECO:0000256" key="1">
    <source>
        <dbReference type="ARBA" id="ARBA00000085"/>
    </source>
</evidence>
<keyword evidence="13" id="KW-1185">Reference proteome</keyword>
<keyword evidence="7" id="KW-0902">Two-component regulatory system</keyword>
<comment type="catalytic activity">
    <reaction evidence="1">
        <text>ATP + protein L-histidine = ADP + protein N-phospho-L-histidine.</text>
        <dbReference type="EC" id="2.7.13.3"/>
    </reaction>
</comment>
<keyword evidence="9" id="KW-0472">Membrane</keyword>
<proteinExistence type="predicted"/>
<evidence type="ECO:0000313" key="13">
    <source>
        <dbReference type="Proteomes" id="UP000183047"/>
    </source>
</evidence>
<keyword evidence="9" id="KW-0812">Transmembrane</keyword>
<evidence type="ECO:0000256" key="5">
    <source>
        <dbReference type="ARBA" id="ARBA00022679"/>
    </source>
</evidence>
<keyword evidence="9" id="KW-1133">Transmembrane helix</keyword>
<evidence type="ECO:0000256" key="9">
    <source>
        <dbReference type="SAM" id="Phobius"/>
    </source>
</evidence>
<dbReference type="PANTHER" id="PTHR34220:SF7">
    <property type="entry name" value="SENSOR HISTIDINE KINASE YPDA"/>
    <property type="match status" value="1"/>
</dbReference>
<sequence length="476" mass="54659">MAAMITVPFVLIILYMIFSLTNYSDAYNTIVSNLTVANSYNLTFKEQMDESVYRIIVGRDMFGKGDESDPYVLVENIRRDFTELKSITTEVNSRTWLETLIRNVDTLENRLDDIKKSVEAGGNYDEDVEMLDSNIYSLTELIQDNIQYYIYYQTKTIEVINKGLIKEMEDLLVFLIFLLILGILCTVLTTDKIARSIVKPIDALSSATKEIAEGNFSVRTSVDLEDEISLLSESVDDMAAHLEIQMEQIREDEKKMRMAEARLLQEQINPHFLYNTLDTIVWLIEDGKNQEAEDIVVSLSKFFRISLSHGKEWITIREEAQHIRSYLEIQSVRYYDILCYYIDIDDSLNNYKILKMTLQPLVENALYHGIKNKRGSGLIRITGRIEDELIRFEVSDDGVGMDEEALGHIRKELTKPAKDTDTGFGMANVNERIKMNFGDRYGISIESELGKGTTVSVVIPAILFNYEEDKNADKQK</sequence>
<keyword evidence="6 12" id="KW-0418">Kinase</keyword>